<dbReference type="InterPro" id="IPR035482">
    <property type="entry name" value="SIS_PGI_2"/>
</dbReference>
<dbReference type="PRINTS" id="PR00662">
    <property type="entry name" value="G6PISOMERASE"/>
</dbReference>
<dbReference type="UniPathway" id="UPA00138"/>
<dbReference type="PROSITE" id="PS00765">
    <property type="entry name" value="P_GLUCOSE_ISOMERASE_1"/>
    <property type="match status" value="1"/>
</dbReference>
<evidence type="ECO:0000256" key="8">
    <source>
        <dbReference type="RuleBase" id="RU000612"/>
    </source>
</evidence>
<dbReference type="NCBIfam" id="NF001211">
    <property type="entry name" value="PRK00179.1"/>
    <property type="match status" value="1"/>
</dbReference>
<dbReference type="PANTHER" id="PTHR11469">
    <property type="entry name" value="GLUCOSE-6-PHOSPHATE ISOMERASE"/>
    <property type="match status" value="1"/>
</dbReference>
<dbReference type="AlphaFoldDB" id="A0A1H9LXX0"/>
<evidence type="ECO:0000256" key="6">
    <source>
        <dbReference type="ARBA" id="ARBA00029321"/>
    </source>
</evidence>
<sequence>MKAAARQALQALQAHKADLEGRHLRDLFAEDPQRFERFSVSLGDFTLDFSKNRIVAETLPLLIALAEGAELEALRDRMFGGDAINITEKRAVLHTALRAPAGQSIAVDGENIMPGVHDVLAAMERFVDGVRDGSVTSSAGKRFTDVVNIGIGGSDLGPAMAAMALSPYRGDGPRVHFVSNVDGAHIADTLATLDPATTLILVASKTFTTSETMTNAGTARAWIAGKLGEDAVGAHFAAISTNLAKVGEFGIAMDRVFGFWDWVGGRYSVWAAIGLPVALAIGFGNFRKFLAGAHLMDEHFRTAPLAENIPVLMGLLGVWYRNVWDFRSYAILPYDQRLARFAAHLQQLDMESNGKRVTRDGDSVDYETGPVIWGEPGTNGQHAFFQLIHQGTDVIPADFLLAARPHEQLGDHHAKLAANCLAQTEALAFGKTEAEVRDELAGSGMSDADIDALAPHKVFPGNRPTNTLIYRQLDPETLGMLIALYEHKVFVQGAVWDINSFDQWGVELGKALASRLLPVVRDGGSTEKLDASTRGLVERFRALAD</sequence>
<feature type="active site" evidence="7">
    <location>
        <position position="510"/>
    </location>
</feature>
<keyword evidence="5 7" id="KW-0413">Isomerase</keyword>
<dbReference type="GO" id="GO:0048029">
    <property type="term" value="F:monosaccharide binding"/>
    <property type="evidence" value="ECO:0007669"/>
    <property type="project" value="TreeGrafter"/>
</dbReference>
<name>A0A1H9LXX0_9HYPH</name>
<gene>
    <name evidence="7" type="primary">pgi</name>
    <name evidence="9" type="ORF">SAMN05216548_11261</name>
</gene>
<comment type="function">
    <text evidence="7">Catalyzes the reversible isomerization of glucose-6-phosphate to fructose-6-phosphate.</text>
</comment>
<evidence type="ECO:0000256" key="1">
    <source>
        <dbReference type="ARBA" id="ARBA00004926"/>
    </source>
</evidence>
<dbReference type="UniPathway" id="UPA00109">
    <property type="reaction ID" value="UER00181"/>
</dbReference>
<dbReference type="EC" id="5.3.1.9" evidence="7"/>
<keyword evidence="3 7" id="KW-0312">Gluconeogenesis</keyword>
<comment type="pathway">
    <text evidence="7">Carbohydrate biosynthesis; gluconeogenesis.</text>
</comment>
<proteinExistence type="inferred from homology"/>
<organism evidence="9 10">
    <name type="scientific">Faunimonas pinastri</name>
    <dbReference type="NCBI Taxonomy" id="1855383"/>
    <lineage>
        <taxon>Bacteria</taxon>
        <taxon>Pseudomonadati</taxon>
        <taxon>Pseudomonadota</taxon>
        <taxon>Alphaproteobacteria</taxon>
        <taxon>Hyphomicrobiales</taxon>
        <taxon>Afifellaceae</taxon>
        <taxon>Faunimonas</taxon>
    </lineage>
</organism>
<evidence type="ECO:0000256" key="7">
    <source>
        <dbReference type="HAMAP-Rule" id="MF_00473"/>
    </source>
</evidence>
<evidence type="ECO:0000256" key="5">
    <source>
        <dbReference type="ARBA" id="ARBA00023235"/>
    </source>
</evidence>
<dbReference type="CDD" id="cd05015">
    <property type="entry name" value="SIS_PGI_1"/>
    <property type="match status" value="1"/>
</dbReference>
<keyword evidence="7" id="KW-0963">Cytoplasm</keyword>
<keyword evidence="10" id="KW-1185">Reference proteome</keyword>
<dbReference type="InterPro" id="IPR046348">
    <property type="entry name" value="SIS_dom_sf"/>
</dbReference>
<evidence type="ECO:0000313" key="9">
    <source>
        <dbReference type="EMBL" id="SER16254.1"/>
    </source>
</evidence>
<evidence type="ECO:0000313" key="10">
    <source>
        <dbReference type="Proteomes" id="UP000199647"/>
    </source>
</evidence>
<comment type="subcellular location">
    <subcellularLocation>
        <location evidence="7">Cytoplasm</location>
    </subcellularLocation>
</comment>
<dbReference type="Proteomes" id="UP000199647">
    <property type="component" value="Unassembled WGS sequence"/>
</dbReference>
<dbReference type="GO" id="GO:0006094">
    <property type="term" value="P:gluconeogenesis"/>
    <property type="evidence" value="ECO:0007669"/>
    <property type="project" value="UniProtKB-UniRule"/>
</dbReference>
<reference evidence="9 10" key="1">
    <citation type="submission" date="2016-10" db="EMBL/GenBank/DDBJ databases">
        <authorList>
            <person name="de Groot N.N."/>
        </authorList>
    </citation>
    <scope>NUCLEOTIDE SEQUENCE [LARGE SCALE GENOMIC DNA]</scope>
    <source>
        <strain evidence="9 10">A52C2</strain>
    </source>
</reference>
<dbReference type="GO" id="GO:0004347">
    <property type="term" value="F:glucose-6-phosphate isomerase activity"/>
    <property type="evidence" value="ECO:0007669"/>
    <property type="project" value="UniProtKB-UniRule"/>
</dbReference>
<comment type="pathway">
    <text evidence="1 7 8">Carbohydrate degradation; glycolysis; D-glyceraldehyde 3-phosphate and glycerone phosphate from D-glucose: step 2/4.</text>
</comment>
<dbReference type="GO" id="GO:0051156">
    <property type="term" value="P:glucose 6-phosphate metabolic process"/>
    <property type="evidence" value="ECO:0007669"/>
    <property type="project" value="TreeGrafter"/>
</dbReference>
<dbReference type="EMBL" id="FOFG01000012">
    <property type="protein sequence ID" value="SER16254.1"/>
    <property type="molecule type" value="Genomic_DNA"/>
</dbReference>
<dbReference type="InterPro" id="IPR035476">
    <property type="entry name" value="SIS_PGI_1"/>
</dbReference>
<dbReference type="InterPro" id="IPR023096">
    <property type="entry name" value="G6P_Isomerase_C"/>
</dbReference>
<comment type="catalytic activity">
    <reaction evidence="6 7 8">
        <text>alpha-D-glucose 6-phosphate = beta-D-fructose 6-phosphate</text>
        <dbReference type="Rhea" id="RHEA:11816"/>
        <dbReference type="ChEBI" id="CHEBI:57634"/>
        <dbReference type="ChEBI" id="CHEBI:58225"/>
        <dbReference type="EC" id="5.3.1.9"/>
    </reaction>
</comment>
<dbReference type="HAMAP" id="MF_00473">
    <property type="entry name" value="G6P_isomerase"/>
    <property type="match status" value="1"/>
</dbReference>
<dbReference type="GO" id="GO:0005829">
    <property type="term" value="C:cytosol"/>
    <property type="evidence" value="ECO:0007669"/>
    <property type="project" value="TreeGrafter"/>
</dbReference>
<dbReference type="RefSeq" id="WP_092498011.1">
    <property type="nucleotide sequence ID" value="NZ_FOFG01000012.1"/>
</dbReference>
<dbReference type="InterPro" id="IPR018189">
    <property type="entry name" value="Phosphoglucose_isomerase_CS"/>
</dbReference>
<dbReference type="STRING" id="1855383.SAMN05216548_11261"/>
<keyword evidence="4 7" id="KW-0324">Glycolysis</keyword>
<dbReference type="Gene3D" id="1.10.1390.10">
    <property type="match status" value="1"/>
</dbReference>
<dbReference type="SUPFAM" id="SSF53697">
    <property type="entry name" value="SIS domain"/>
    <property type="match status" value="1"/>
</dbReference>
<dbReference type="Gene3D" id="3.40.50.10490">
    <property type="entry name" value="Glucose-6-phosphate isomerase like protein, domain 1"/>
    <property type="match status" value="2"/>
</dbReference>
<dbReference type="Pfam" id="PF00342">
    <property type="entry name" value="PGI"/>
    <property type="match status" value="1"/>
</dbReference>
<protein>
    <recommendedName>
        <fullName evidence="7">Glucose-6-phosphate isomerase</fullName>
        <shortName evidence="7">GPI</shortName>
        <ecNumber evidence="7">5.3.1.9</ecNumber>
    </recommendedName>
    <alternativeName>
        <fullName evidence="7">Phosphoglucose isomerase</fullName>
        <shortName evidence="7">PGI</shortName>
    </alternativeName>
    <alternativeName>
        <fullName evidence="7">Phosphohexose isomerase</fullName>
        <shortName evidence="7">PHI</shortName>
    </alternativeName>
</protein>
<feature type="active site" evidence="7">
    <location>
        <position position="382"/>
    </location>
</feature>
<comment type="similarity">
    <text evidence="2 7 8">Belongs to the GPI family.</text>
</comment>
<dbReference type="PROSITE" id="PS00174">
    <property type="entry name" value="P_GLUCOSE_ISOMERASE_2"/>
    <property type="match status" value="1"/>
</dbReference>
<feature type="active site" description="Proton donor" evidence="7">
    <location>
        <position position="351"/>
    </location>
</feature>
<dbReference type="CDD" id="cd05016">
    <property type="entry name" value="SIS_PGI_2"/>
    <property type="match status" value="1"/>
</dbReference>
<dbReference type="GO" id="GO:0006096">
    <property type="term" value="P:glycolytic process"/>
    <property type="evidence" value="ECO:0007669"/>
    <property type="project" value="UniProtKB-UniRule"/>
</dbReference>
<dbReference type="OrthoDB" id="140919at2"/>
<evidence type="ECO:0000256" key="4">
    <source>
        <dbReference type="ARBA" id="ARBA00023152"/>
    </source>
</evidence>
<dbReference type="GO" id="GO:0097367">
    <property type="term" value="F:carbohydrate derivative binding"/>
    <property type="evidence" value="ECO:0007669"/>
    <property type="project" value="InterPro"/>
</dbReference>
<accession>A0A1H9LXX0</accession>
<evidence type="ECO:0000256" key="2">
    <source>
        <dbReference type="ARBA" id="ARBA00006604"/>
    </source>
</evidence>
<dbReference type="InterPro" id="IPR001672">
    <property type="entry name" value="G6P_Isomerase"/>
</dbReference>
<evidence type="ECO:0000256" key="3">
    <source>
        <dbReference type="ARBA" id="ARBA00022432"/>
    </source>
</evidence>
<dbReference type="PANTHER" id="PTHR11469:SF1">
    <property type="entry name" value="GLUCOSE-6-PHOSPHATE ISOMERASE"/>
    <property type="match status" value="1"/>
</dbReference>
<dbReference type="PROSITE" id="PS51463">
    <property type="entry name" value="P_GLUCOSE_ISOMERASE_3"/>
    <property type="match status" value="1"/>
</dbReference>